<accession>A0A1Q3EL78</accession>
<dbReference type="SUPFAM" id="SSF53448">
    <property type="entry name" value="Nucleotide-diphospho-sugar transferases"/>
    <property type="match status" value="1"/>
</dbReference>
<dbReference type="Proteomes" id="UP000188533">
    <property type="component" value="Unassembled WGS sequence"/>
</dbReference>
<sequence>MLGLKILGPNSAFGLEGFERVVLLDADMLIKRNMDELLQIPLAQDEIAAAHIGYLLIVLTLLLKILSVFHRLGPQPVLVLTDS</sequence>
<proteinExistence type="predicted"/>
<gene>
    <name evidence="2" type="ORF">LENED_010004</name>
</gene>
<protein>
    <submittedName>
        <fullName evidence="2">Glycosyltransferase family 8 protein</fullName>
    </submittedName>
</protein>
<keyword evidence="1" id="KW-1133">Transmembrane helix</keyword>
<keyword evidence="1" id="KW-0812">Transmembrane</keyword>
<evidence type="ECO:0000256" key="1">
    <source>
        <dbReference type="SAM" id="Phobius"/>
    </source>
</evidence>
<dbReference type="EMBL" id="BDGU01000546">
    <property type="protein sequence ID" value="GAW07973.1"/>
    <property type="molecule type" value="Genomic_DNA"/>
</dbReference>
<dbReference type="GO" id="GO:0016740">
    <property type="term" value="F:transferase activity"/>
    <property type="evidence" value="ECO:0007669"/>
    <property type="project" value="UniProtKB-KW"/>
</dbReference>
<reference evidence="2 3" key="1">
    <citation type="submission" date="2016-08" db="EMBL/GenBank/DDBJ databases">
        <authorList>
            <consortium name="Lentinula edodes genome sequencing consortium"/>
            <person name="Sakamoto Y."/>
            <person name="Nakade K."/>
            <person name="Sato S."/>
            <person name="Yoshida Y."/>
            <person name="Miyazaki K."/>
            <person name="Natsume S."/>
            <person name="Konno N."/>
        </authorList>
    </citation>
    <scope>NUCLEOTIDE SEQUENCE [LARGE SCALE GENOMIC DNA]</scope>
    <source>
        <strain evidence="2 3">NBRC 111202</strain>
    </source>
</reference>
<organism evidence="2 3">
    <name type="scientific">Lentinula edodes</name>
    <name type="common">Shiitake mushroom</name>
    <name type="synonym">Lentinus edodes</name>
    <dbReference type="NCBI Taxonomy" id="5353"/>
    <lineage>
        <taxon>Eukaryota</taxon>
        <taxon>Fungi</taxon>
        <taxon>Dikarya</taxon>
        <taxon>Basidiomycota</taxon>
        <taxon>Agaricomycotina</taxon>
        <taxon>Agaricomycetes</taxon>
        <taxon>Agaricomycetidae</taxon>
        <taxon>Agaricales</taxon>
        <taxon>Marasmiineae</taxon>
        <taxon>Omphalotaceae</taxon>
        <taxon>Lentinula</taxon>
    </lineage>
</organism>
<name>A0A1Q3EL78_LENED</name>
<evidence type="ECO:0000313" key="2">
    <source>
        <dbReference type="EMBL" id="GAW07973.1"/>
    </source>
</evidence>
<keyword evidence="1" id="KW-0472">Membrane</keyword>
<keyword evidence="3" id="KW-1185">Reference proteome</keyword>
<dbReference type="AlphaFoldDB" id="A0A1Q3EL78"/>
<dbReference type="InterPro" id="IPR029044">
    <property type="entry name" value="Nucleotide-diphossugar_trans"/>
</dbReference>
<keyword evidence="2" id="KW-0808">Transferase</keyword>
<comment type="caution">
    <text evidence="2">The sequence shown here is derived from an EMBL/GenBank/DDBJ whole genome shotgun (WGS) entry which is preliminary data.</text>
</comment>
<dbReference type="Gene3D" id="3.90.550.10">
    <property type="entry name" value="Spore Coat Polysaccharide Biosynthesis Protein SpsA, Chain A"/>
    <property type="match status" value="1"/>
</dbReference>
<evidence type="ECO:0000313" key="3">
    <source>
        <dbReference type="Proteomes" id="UP000188533"/>
    </source>
</evidence>
<feature type="transmembrane region" description="Helical" evidence="1">
    <location>
        <begin position="47"/>
        <end position="66"/>
    </location>
</feature>
<reference evidence="2 3" key="2">
    <citation type="submission" date="2017-02" db="EMBL/GenBank/DDBJ databases">
        <title>A genome survey and senescence transcriptome analysis in Lentinula edodes.</title>
        <authorList>
            <person name="Sakamoto Y."/>
            <person name="Nakade K."/>
            <person name="Sato S."/>
            <person name="Yoshida Y."/>
            <person name="Miyazaki K."/>
            <person name="Natsume S."/>
            <person name="Konno N."/>
        </authorList>
    </citation>
    <scope>NUCLEOTIDE SEQUENCE [LARGE SCALE GENOMIC DNA]</scope>
    <source>
        <strain evidence="2 3">NBRC 111202</strain>
    </source>
</reference>